<dbReference type="PANTHER" id="PTHR43004:SF19">
    <property type="entry name" value="BINDING MONOOXYGENASE, PUTATIVE (JCVI)-RELATED"/>
    <property type="match status" value="1"/>
</dbReference>
<feature type="domain" description="FAD-binding" evidence="5">
    <location>
        <begin position="24"/>
        <end position="265"/>
    </location>
</feature>
<dbReference type="Pfam" id="PF21274">
    <property type="entry name" value="Rng_hyd_C"/>
    <property type="match status" value="1"/>
</dbReference>
<dbReference type="Gene3D" id="3.40.30.120">
    <property type="match status" value="1"/>
</dbReference>
<evidence type="ECO:0000256" key="1">
    <source>
        <dbReference type="ARBA" id="ARBA00001974"/>
    </source>
</evidence>
<evidence type="ECO:0000256" key="2">
    <source>
        <dbReference type="ARBA" id="ARBA00022630"/>
    </source>
</evidence>
<dbReference type="InterPro" id="IPR050641">
    <property type="entry name" value="RIFMO-like"/>
</dbReference>
<evidence type="ECO:0000256" key="3">
    <source>
        <dbReference type="ARBA" id="ARBA00022827"/>
    </source>
</evidence>
<evidence type="ECO:0000313" key="6">
    <source>
        <dbReference type="EMBL" id="MFD0621769.1"/>
    </source>
</evidence>
<dbReference type="Gene3D" id="3.30.70.2450">
    <property type="match status" value="1"/>
</dbReference>
<dbReference type="InterPro" id="IPR002938">
    <property type="entry name" value="FAD-bd"/>
</dbReference>
<reference evidence="7" key="1">
    <citation type="journal article" date="2019" name="Int. J. Syst. Evol. Microbiol.">
        <title>The Global Catalogue of Microorganisms (GCM) 10K type strain sequencing project: providing services to taxonomists for standard genome sequencing and annotation.</title>
        <authorList>
            <consortium name="The Broad Institute Genomics Platform"/>
            <consortium name="The Broad Institute Genome Sequencing Center for Infectious Disease"/>
            <person name="Wu L."/>
            <person name="Ma J."/>
        </authorList>
    </citation>
    <scope>NUCLEOTIDE SEQUENCE [LARGE SCALE GENOMIC DNA]</scope>
    <source>
        <strain evidence="7">JCM 12607</strain>
    </source>
</reference>
<dbReference type="InterPro" id="IPR036188">
    <property type="entry name" value="FAD/NAD-bd_sf"/>
</dbReference>
<keyword evidence="6" id="KW-0503">Monooxygenase</keyword>
<feature type="compositionally biased region" description="Low complexity" evidence="4">
    <location>
        <begin position="13"/>
        <end position="27"/>
    </location>
</feature>
<evidence type="ECO:0000259" key="5">
    <source>
        <dbReference type="Pfam" id="PF01494"/>
    </source>
</evidence>
<dbReference type="Proteomes" id="UP001596915">
    <property type="component" value="Unassembled WGS sequence"/>
</dbReference>
<dbReference type="GO" id="GO:0004497">
    <property type="term" value="F:monooxygenase activity"/>
    <property type="evidence" value="ECO:0007669"/>
    <property type="project" value="UniProtKB-KW"/>
</dbReference>
<dbReference type="PANTHER" id="PTHR43004">
    <property type="entry name" value="TRK SYSTEM POTASSIUM UPTAKE PROTEIN"/>
    <property type="match status" value="1"/>
</dbReference>
<dbReference type="Gene3D" id="3.50.50.60">
    <property type="entry name" value="FAD/NAD(P)-binding domain"/>
    <property type="match status" value="1"/>
</dbReference>
<name>A0ABW2WPG0_9ACTN</name>
<dbReference type="PRINTS" id="PR00420">
    <property type="entry name" value="RNGMNOXGNASE"/>
</dbReference>
<keyword evidence="2" id="KW-0285">Flavoprotein</keyword>
<keyword evidence="3" id="KW-0274">FAD</keyword>
<evidence type="ECO:0000313" key="7">
    <source>
        <dbReference type="Proteomes" id="UP001596915"/>
    </source>
</evidence>
<gene>
    <name evidence="6" type="ORF">ACFQ2K_02060</name>
</gene>
<accession>A0ABW2WPG0</accession>
<keyword evidence="7" id="KW-1185">Reference proteome</keyword>
<dbReference type="Pfam" id="PF01494">
    <property type="entry name" value="FAD_binding_3"/>
    <property type="match status" value="1"/>
</dbReference>
<dbReference type="SUPFAM" id="SSF51905">
    <property type="entry name" value="FAD/NAD(P)-binding domain"/>
    <property type="match status" value="1"/>
</dbReference>
<evidence type="ECO:0000256" key="4">
    <source>
        <dbReference type="SAM" id="MobiDB-lite"/>
    </source>
</evidence>
<proteinExistence type="predicted"/>
<protein>
    <submittedName>
        <fullName evidence="6">FAD-dependent monooxygenase</fullName>
    </submittedName>
</protein>
<dbReference type="EMBL" id="JBHTGL010000003">
    <property type="protein sequence ID" value="MFD0621769.1"/>
    <property type="molecule type" value="Genomic_DNA"/>
</dbReference>
<comment type="cofactor">
    <cofactor evidence="1">
        <name>FAD</name>
        <dbReference type="ChEBI" id="CHEBI:57692"/>
    </cofactor>
</comment>
<organism evidence="6 7">
    <name type="scientific">Streptomyces sanglieri</name>
    <dbReference type="NCBI Taxonomy" id="193460"/>
    <lineage>
        <taxon>Bacteria</taxon>
        <taxon>Bacillati</taxon>
        <taxon>Actinomycetota</taxon>
        <taxon>Actinomycetes</taxon>
        <taxon>Kitasatosporales</taxon>
        <taxon>Streptomycetaceae</taxon>
        <taxon>Streptomyces</taxon>
    </lineage>
</organism>
<keyword evidence="6" id="KW-0560">Oxidoreductase</keyword>
<feature type="region of interest" description="Disordered" evidence="4">
    <location>
        <begin position="1"/>
        <end position="31"/>
    </location>
</feature>
<comment type="caution">
    <text evidence="6">The sequence shown here is derived from an EMBL/GenBank/DDBJ whole genome shotgun (WGS) entry which is preliminary data.</text>
</comment>
<sequence>MPSTSRGCRDWSSRLPRASPSRSSRPQSELERHFEERALAAGARILREHRVTELVQEDAGVRVTADGPQGSVVCLAEYVVGADGARSTVRDRAGIASDTHPATVSALMGTVTLAQPDDLTKGWHQTPRGWIVAKRDAEGRTHIRTLNCTGAHADRQLPPTLEELRQEVSWIAGRDIAMDEPRWLSRFSDFARLARNYRTGRVFLVGDAAHVHFPIGGQGLSAGVLDALNLGWKLALAVHGSAGAGLLDTYDLERRPVARQVIDQTQAQLALMRPGPELDALRRVFTGILSADREHGHLGGLISAQDTVLPDGREGGACDGATGTFLRNAVLSTADSETDVTGLLREGRPLLLLFGEEGAGRRETAREWAGVLNVVRARPTAEVPYDALLVRPDGYIAWAPGGSDLKEALSAYFAEGAVAAGHR</sequence>